<organism evidence="2 3">
    <name type="scientific">Elsinoe batatas</name>
    <dbReference type="NCBI Taxonomy" id="2601811"/>
    <lineage>
        <taxon>Eukaryota</taxon>
        <taxon>Fungi</taxon>
        <taxon>Dikarya</taxon>
        <taxon>Ascomycota</taxon>
        <taxon>Pezizomycotina</taxon>
        <taxon>Dothideomycetes</taxon>
        <taxon>Dothideomycetidae</taxon>
        <taxon>Myriangiales</taxon>
        <taxon>Elsinoaceae</taxon>
        <taxon>Elsinoe</taxon>
    </lineage>
</organism>
<name>A0A8K0PGS7_9PEZI</name>
<gene>
    <name evidence="2" type="ORF">KVT40_000835</name>
</gene>
<dbReference type="InterPro" id="IPR052086">
    <property type="entry name" value="Mannan_Polymerase_Subunit"/>
</dbReference>
<dbReference type="InterPro" id="IPR029044">
    <property type="entry name" value="Nucleotide-diphossugar_trans"/>
</dbReference>
<comment type="caution">
    <text evidence="2">The sequence shown here is derived from an EMBL/GenBank/DDBJ whole genome shotgun (WGS) entry which is preliminary data.</text>
</comment>
<dbReference type="AlphaFoldDB" id="A0A8K0PGS7"/>
<evidence type="ECO:0000313" key="3">
    <source>
        <dbReference type="Proteomes" id="UP000809789"/>
    </source>
</evidence>
<dbReference type="Gene3D" id="3.90.550.10">
    <property type="entry name" value="Spore Coat Polysaccharide Biosynthesis Protein SpsA, Chain A"/>
    <property type="match status" value="1"/>
</dbReference>
<dbReference type="PANTHER" id="PTHR43083">
    <property type="entry name" value="MANNAN POLYMERASE II"/>
    <property type="match status" value="1"/>
</dbReference>
<dbReference type="OrthoDB" id="204164at2759"/>
<proteinExistence type="inferred from homology"/>
<comment type="similarity">
    <text evidence="1">Belongs to the ANP1/MMN9/VAN1 family.</text>
</comment>
<accession>A0A8K0PGS7</accession>
<dbReference type="Pfam" id="PF03452">
    <property type="entry name" value="Anp1"/>
    <property type="match status" value="1"/>
</dbReference>
<dbReference type="Proteomes" id="UP000809789">
    <property type="component" value="Unassembled WGS sequence"/>
</dbReference>
<protein>
    <submittedName>
        <fullName evidence="2">Uncharacterized protein</fullName>
    </submittedName>
</protein>
<evidence type="ECO:0000313" key="2">
    <source>
        <dbReference type="EMBL" id="KAG8631695.1"/>
    </source>
</evidence>
<sequence>MTKDESFFADTLDEDDRPRTIDDMHQLIQSQHDPSYISLGLLTSSTPSMNSTSTVPTTATTAADEIEREHRHDEEAQTARRSEMAKLRNFLMVQTLRGEEHIIWMDADNYRIDTGLVARMLRHAQDRDDVGIVTARTELGNITGSNYDLNCWAGTREGPRDWDLDPEEIENGELALQGQLMLTDLQKGTGKDDLVFLDAIEATLLYMRSELVWQGLSFAHQYVVGTRWGKDGWDGIESEGLCYRARGMNGGRCAALGGDWKIGPA</sequence>
<keyword evidence="3" id="KW-1185">Reference proteome</keyword>
<dbReference type="EMBL" id="JAESVG020000001">
    <property type="protein sequence ID" value="KAG8631695.1"/>
    <property type="molecule type" value="Genomic_DNA"/>
</dbReference>
<reference evidence="2" key="1">
    <citation type="submission" date="2021-07" db="EMBL/GenBank/DDBJ databases">
        <title>Elsinoe batatas strain:CRI-CJ2 Genome sequencing and assembly.</title>
        <authorList>
            <person name="Huang L."/>
        </authorList>
    </citation>
    <scope>NUCLEOTIDE SEQUENCE</scope>
    <source>
        <strain evidence="2">CRI-CJ2</strain>
    </source>
</reference>
<evidence type="ECO:0000256" key="1">
    <source>
        <dbReference type="ARBA" id="ARBA00037964"/>
    </source>
</evidence>
<dbReference type="SUPFAM" id="SSF53448">
    <property type="entry name" value="Nucleotide-diphospho-sugar transferases"/>
    <property type="match status" value="1"/>
</dbReference>
<dbReference type="PANTHER" id="PTHR43083:SF6">
    <property type="entry name" value="MANNAN POLYMERASE COMPLEXES SUBUNIT MNN9"/>
    <property type="match status" value="1"/>
</dbReference>